<dbReference type="EMBL" id="ATLV01023911">
    <property type="status" value="NOT_ANNOTATED_CDS"/>
    <property type="molecule type" value="Genomic_DNA"/>
</dbReference>
<accession>A0A084WI31</accession>
<dbReference type="EnsemblMetazoa" id="ASIC017901-RA">
    <property type="protein sequence ID" value="ASIC017901-PA"/>
    <property type="gene ID" value="ASIC017901"/>
</dbReference>
<gene>
    <name evidence="1" type="ORF">ZHAS_00017901</name>
</gene>
<name>A0A084WI31_ANOSI</name>
<evidence type="ECO:0000313" key="2">
    <source>
        <dbReference type="EnsemblMetazoa" id="ASIC017901-PA"/>
    </source>
</evidence>
<dbReference type="EMBL" id="KE525347">
    <property type="protein sequence ID" value="KFB49875.1"/>
    <property type="molecule type" value="Genomic_DNA"/>
</dbReference>
<dbReference type="VEuPathDB" id="VectorBase:ASIC017901"/>
<sequence>MSLFIIYLKLNHLKQLSPDSRGLARSLTLPLPLARRSLRHPERHGRNGPGNGSRIAASTLRYCFTRAELHARVAGRNVQYQKLISMHPSSLLGAFGLAQTQLQDQIFPLMTSARWQNAFAELVVVDVVVVVQLAQPKFDIVC</sequence>
<dbReference type="Proteomes" id="UP000030765">
    <property type="component" value="Unassembled WGS sequence"/>
</dbReference>
<reference evidence="1 3" key="1">
    <citation type="journal article" date="2014" name="BMC Genomics">
        <title>Genome sequence of Anopheles sinensis provides insight into genetics basis of mosquito competence for malaria parasites.</title>
        <authorList>
            <person name="Zhou D."/>
            <person name="Zhang D."/>
            <person name="Ding G."/>
            <person name="Shi L."/>
            <person name="Hou Q."/>
            <person name="Ye Y."/>
            <person name="Xu Y."/>
            <person name="Zhou H."/>
            <person name="Xiong C."/>
            <person name="Li S."/>
            <person name="Yu J."/>
            <person name="Hong S."/>
            <person name="Yu X."/>
            <person name="Zou P."/>
            <person name="Chen C."/>
            <person name="Chang X."/>
            <person name="Wang W."/>
            <person name="Lv Y."/>
            <person name="Sun Y."/>
            <person name="Ma L."/>
            <person name="Shen B."/>
            <person name="Zhu C."/>
        </authorList>
    </citation>
    <scope>NUCLEOTIDE SEQUENCE [LARGE SCALE GENOMIC DNA]</scope>
</reference>
<reference evidence="2" key="2">
    <citation type="submission" date="2020-05" db="UniProtKB">
        <authorList>
            <consortium name="EnsemblMetazoa"/>
        </authorList>
    </citation>
    <scope>IDENTIFICATION</scope>
</reference>
<evidence type="ECO:0000313" key="3">
    <source>
        <dbReference type="Proteomes" id="UP000030765"/>
    </source>
</evidence>
<proteinExistence type="predicted"/>
<organism evidence="1">
    <name type="scientific">Anopheles sinensis</name>
    <name type="common">Mosquito</name>
    <dbReference type="NCBI Taxonomy" id="74873"/>
    <lineage>
        <taxon>Eukaryota</taxon>
        <taxon>Metazoa</taxon>
        <taxon>Ecdysozoa</taxon>
        <taxon>Arthropoda</taxon>
        <taxon>Hexapoda</taxon>
        <taxon>Insecta</taxon>
        <taxon>Pterygota</taxon>
        <taxon>Neoptera</taxon>
        <taxon>Endopterygota</taxon>
        <taxon>Diptera</taxon>
        <taxon>Nematocera</taxon>
        <taxon>Culicoidea</taxon>
        <taxon>Culicidae</taxon>
        <taxon>Anophelinae</taxon>
        <taxon>Anopheles</taxon>
    </lineage>
</organism>
<evidence type="ECO:0000313" key="1">
    <source>
        <dbReference type="EMBL" id="KFB49875.1"/>
    </source>
</evidence>
<keyword evidence="3" id="KW-1185">Reference proteome</keyword>
<protein>
    <submittedName>
        <fullName evidence="1 2">Uncharacterized protein</fullName>
    </submittedName>
</protein>
<dbReference type="AlphaFoldDB" id="A0A084WI31"/>